<reference evidence="1 2" key="1">
    <citation type="submission" date="2019-07" db="EMBL/GenBank/DDBJ databases">
        <title>De Novo Assembly of kiwifruit Actinidia rufa.</title>
        <authorList>
            <person name="Sugita-Konishi S."/>
            <person name="Sato K."/>
            <person name="Mori E."/>
            <person name="Abe Y."/>
            <person name="Kisaki G."/>
            <person name="Hamano K."/>
            <person name="Suezawa K."/>
            <person name="Otani M."/>
            <person name="Fukuda T."/>
            <person name="Manabe T."/>
            <person name="Gomi K."/>
            <person name="Tabuchi M."/>
            <person name="Akimitsu K."/>
            <person name="Kataoka I."/>
        </authorList>
    </citation>
    <scope>NUCLEOTIDE SEQUENCE [LARGE SCALE GENOMIC DNA]</scope>
    <source>
        <strain evidence="2">cv. Fuchu</strain>
    </source>
</reference>
<keyword evidence="2" id="KW-1185">Reference proteome</keyword>
<name>A0A7J0ENT7_9ERIC</name>
<proteinExistence type="predicted"/>
<dbReference type="Proteomes" id="UP000585474">
    <property type="component" value="Unassembled WGS sequence"/>
</dbReference>
<accession>A0A7J0ENT7</accession>
<sequence length="83" mass="9508">MSSPDIAAILEISKDLDRLRKDQEEILLDINKMHKKLQSGESLSHRYPAHASTLLRSLFDRFCQSVLTLDLSCFIRAYAKCVL</sequence>
<dbReference type="OrthoDB" id="1685932at2759"/>
<comment type="caution">
    <text evidence="1">The sequence shown here is derived from an EMBL/GenBank/DDBJ whole genome shotgun (WGS) entry which is preliminary data.</text>
</comment>
<gene>
    <name evidence="1" type="ORF">Acr_05g0008860</name>
</gene>
<evidence type="ECO:0000313" key="2">
    <source>
        <dbReference type="Proteomes" id="UP000585474"/>
    </source>
</evidence>
<dbReference type="AlphaFoldDB" id="A0A7J0ENT7"/>
<evidence type="ECO:0000313" key="1">
    <source>
        <dbReference type="EMBL" id="GFY87247.1"/>
    </source>
</evidence>
<dbReference type="EMBL" id="BJWL01000005">
    <property type="protein sequence ID" value="GFY87247.1"/>
    <property type="molecule type" value="Genomic_DNA"/>
</dbReference>
<organism evidence="1 2">
    <name type="scientific">Actinidia rufa</name>
    <dbReference type="NCBI Taxonomy" id="165716"/>
    <lineage>
        <taxon>Eukaryota</taxon>
        <taxon>Viridiplantae</taxon>
        <taxon>Streptophyta</taxon>
        <taxon>Embryophyta</taxon>
        <taxon>Tracheophyta</taxon>
        <taxon>Spermatophyta</taxon>
        <taxon>Magnoliopsida</taxon>
        <taxon>eudicotyledons</taxon>
        <taxon>Gunneridae</taxon>
        <taxon>Pentapetalae</taxon>
        <taxon>asterids</taxon>
        <taxon>Ericales</taxon>
        <taxon>Actinidiaceae</taxon>
        <taxon>Actinidia</taxon>
    </lineage>
</organism>
<protein>
    <submittedName>
        <fullName evidence="1">SGF29 tudor-like domain-containing protein</fullName>
    </submittedName>
</protein>